<keyword evidence="2 5" id="KW-0812">Transmembrane</keyword>
<keyword evidence="4 5" id="KW-0472">Membrane</keyword>
<name>A0A8S1E8W6_9PELO</name>
<evidence type="ECO:0000313" key="7">
    <source>
        <dbReference type="Proteomes" id="UP000494206"/>
    </source>
</evidence>
<gene>
    <name evidence="6" type="ORF">CBOVIS_LOCUS765</name>
</gene>
<feature type="transmembrane region" description="Helical" evidence="5">
    <location>
        <begin position="60"/>
        <end position="79"/>
    </location>
</feature>
<sequence length="235" mass="26228">MEENEHNSKYNIHFTEQSIRTAFIQKVFSLVTIMFAIVAALSAIPIASPEFRLWCQQNTILYFLSLVVFIIFVFVITCFPSLRRSFPANMIVLLLFTLSAGVTTMFVTAQYSVDSVLLALIITTLCSAGIIIIATSIKQDLTTCLGVAAILGIFLMIFGLVAIIAAVFFHSPILYLIYSGLGALLMMFYLAIDVQLLMGNRKFEFTPEDYIMASVQLFLDILNLFLFILNLVGGR</sequence>
<dbReference type="GO" id="GO:0005794">
    <property type="term" value="C:Golgi apparatus"/>
    <property type="evidence" value="ECO:0007669"/>
    <property type="project" value="TreeGrafter"/>
</dbReference>
<evidence type="ECO:0000256" key="4">
    <source>
        <dbReference type="ARBA" id="ARBA00023136"/>
    </source>
</evidence>
<keyword evidence="3 5" id="KW-1133">Transmembrane helix</keyword>
<dbReference type="OrthoDB" id="7933078at2759"/>
<dbReference type="InterPro" id="IPR006214">
    <property type="entry name" value="Bax_inhibitor_1-related"/>
</dbReference>
<feature type="transmembrane region" description="Helical" evidence="5">
    <location>
        <begin position="210"/>
        <end position="232"/>
    </location>
</feature>
<dbReference type="EMBL" id="CADEPM010000001">
    <property type="protein sequence ID" value="CAB3397336.1"/>
    <property type="molecule type" value="Genomic_DNA"/>
</dbReference>
<feature type="transmembrane region" description="Helical" evidence="5">
    <location>
        <begin position="175"/>
        <end position="198"/>
    </location>
</feature>
<keyword evidence="7" id="KW-1185">Reference proteome</keyword>
<dbReference type="PANTHER" id="PTHR23291:SF127">
    <property type="entry name" value="PROTEIN LIFEGUARD 1-LIKE"/>
    <property type="match status" value="1"/>
</dbReference>
<comment type="similarity">
    <text evidence="5">Belongs to the BI1 family.</text>
</comment>
<organism evidence="6 7">
    <name type="scientific">Caenorhabditis bovis</name>
    <dbReference type="NCBI Taxonomy" id="2654633"/>
    <lineage>
        <taxon>Eukaryota</taxon>
        <taxon>Metazoa</taxon>
        <taxon>Ecdysozoa</taxon>
        <taxon>Nematoda</taxon>
        <taxon>Chromadorea</taxon>
        <taxon>Rhabditida</taxon>
        <taxon>Rhabditina</taxon>
        <taxon>Rhabditomorpha</taxon>
        <taxon>Rhabditoidea</taxon>
        <taxon>Rhabditidae</taxon>
        <taxon>Peloderinae</taxon>
        <taxon>Caenorhabditis</taxon>
    </lineage>
</organism>
<dbReference type="Pfam" id="PF01027">
    <property type="entry name" value="Bax1-I"/>
    <property type="match status" value="1"/>
</dbReference>
<accession>A0A8S1E8W6</accession>
<comment type="caution">
    <text evidence="6">The sequence shown here is derived from an EMBL/GenBank/DDBJ whole genome shotgun (WGS) entry which is preliminary data.</text>
</comment>
<evidence type="ECO:0000313" key="6">
    <source>
        <dbReference type="EMBL" id="CAB3397336.1"/>
    </source>
</evidence>
<evidence type="ECO:0000256" key="3">
    <source>
        <dbReference type="ARBA" id="ARBA00022989"/>
    </source>
</evidence>
<feature type="transmembrane region" description="Helical" evidence="5">
    <location>
        <begin position="27"/>
        <end position="48"/>
    </location>
</feature>
<evidence type="ECO:0000256" key="1">
    <source>
        <dbReference type="ARBA" id="ARBA00004141"/>
    </source>
</evidence>
<evidence type="ECO:0000256" key="2">
    <source>
        <dbReference type="ARBA" id="ARBA00022692"/>
    </source>
</evidence>
<feature type="transmembrane region" description="Helical" evidence="5">
    <location>
        <begin position="144"/>
        <end position="169"/>
    </location>
</feature>
<dbReference type="PANTHER" id="PTHR23291">
    <property type="entry name" value="BAX INHIBITOR-RELATED"/>
    <property type="match status" value="1"/>
</dbReference>
<proteinExistence type="inferred from homology"/>
<dbReference type="AlphaFoldDB" id="A0A8S1E8W6"/>
<dbReference type="GO" id="GO:0016020">
    <property type="term" value="C:membrane"/>
    <property type="evidence" value="ECO:0007669"/>
    <property type="project" value="UniProtKB-SubCell"/>
</dbReference>
<evidence type="ECO:0000256" key="5">
    <source>
        <dbReference type="RuleBase" id="RU004379"/>
    </source>
</evidence>
<feature type="transmembrane region" description="Helical" evidence="5">
    <location>
        <begin position="91"/>
        <end position="111"/>
    </location>
</feature>
<evidence type="ECO:0008006" key="8">
    <source>
        <dbReference type="Google" id="ProtNLM"/>
    </source>
</evidence>
<dbReference type="GO" id="GO:0005783">
    <property type="term" value="C:endoplasmic reticulum"/>
    <property type="evidence" value="ECO:0007669"/>
    <property type="project" value="TreeGrafter"/>
</dbReference>
<protein>
    <recommendedName>
        <fullName evidence="8">Bax inhibitor-1/YccA family protein</fullName>
    </recommendedName>
</protein>
<dbReference type="Proteomes" id="UP000494206">
    <property type="component" value="Unassembled WGS sequence"/>
</dbReference>
<feature type="transmembrane region" description="Helical" evidence="5">
    <location>
        <begin position="117"/>
        <end position="137"/>
    </location>
</feature>
<comment type="subcellular location">
    <subcellularLocation>
        <location evidence="1">Membrane</location>
        <topology evidence="1">Multi-pass membrane protein</topology>
    </subcellularLocation>
</comment>
<dbReference type="GO" id="GO:2001234">
    <property type="term" value="P:negative regulation of apoptotic signaling pathway"/>
    <property type="evidence" value="ECO:0007669"/>
    <property type="project" value="TreeGrafter"/>
</dbReference>
<reference evidence="6 7" key="1">
    <citation type="submission" date="2020-04" db="EMBL/GenBank/DDBJ databases">
        <authorList>
            <person name="Laetsch R D."/>
            <person name="Stevens L."/>
            <person name="Kumar S."/>
            <person name="Blaxter L. M."/>
        </authorList>
    </citation>
    <scope>NUCLEOTIDE SEQUENCE [LARGE SCALE GENOMIC DNA]</scope>
</reference>